<evidence type="ECO:0000313" key="1">
    <source>
        <dbReference type="EMBL" id="VAW48302.1"/>
    </source>
</evidence>
<gene>
    <name evidence="1" type="ORF">MNBD_GAMMA03-1260</name>
</gene>
<dbReference type="EMBL" id="UOFC01000200">
    <property type="protein sequence ID" value="VAW48302.1"/>
    <property type="molecule type" value="Genomic_DNA"/>
</dbReference>
<accession>A0A3B0WAP5</accession>
<sequence length="287" mass="33986">RFLPMVDDLYERNNFLVESGFKVFQVEEKIIQFFCVDAGIVEQEREFTVLTSKNAVSQGVYKADYINNQFRKAWDKERETGEPWYAAPSPFWQQFMKSEFTNPVQHQKVMADFLKEKEIAWSEEIHCFCTNAFKFHYDNKISSWVKLFEEVSSLCAAEKGFERNKKISDRKQIVFLKSIGKKWSIYILFDLNNLKKPMHHDNIIKSIEVLFGLVYLENDKTKLNKASTSKSVLSFEYFFPINKVFMDYLKSFETLQEIEVLARVYFVLYGLISKEFERIALDSIKNQ</sequence>
<reference evidence="1" key="1">
    <citation type="submission" date="2018-06" db="EMBL/GenBank/DDBJ databases">
        <authorList>
            <person name="Zhirakovskaya E."/>
        </authorList>
    </citation>
    <scope>NUCLEOTIDE SEQUENCE</scope>
</reference>
<dbReference type="AlphaFoldDB" id="A0A3B0WAP5"/>
<name>A0A3B0WAP5_9ZZZZ</name>
<feature type="non-terminal residue" evidence="1">
    <location>
        <position position="1"/>
    </location>
</feature>
<organism evidence="1">
    <name type="scientific">hydrothermal vent metagenome</name>
    <dbReference type="NCBI Taxonomy" id="652676"/>
    <lineage>
        <taxon>unclassified sequences</taxon>
        <taxon>metagenomes</taxon>
        <taxon>ecological metagenomes</taxon>
    </lineage>
</organism>
<proteinExistence type="predicted"/>
<protein>
    <submittedName>
        <fullName evidence="1">Uncharacterized protein</fullName>
    </submittedName>
</protein>